<evidence type="ECO:0008006" key="4">
    <source>
        <dbReference type="Google" id="ProtNLM"/>
    </source>
</evidence>
<evidence type="ECO:0000313" key="3">
    <source>
        <dbReference type="Proteomes" id="UP000322545"/>
    </source>
</evidence>
<reference evidence="2 3" key="1">
    <citation type="submission" date="2016-11" db="EMBL/GenBank/DDBJ databases">
        <authorList>
            <person name="Varghese N."/>
            <person name="Submissions S."/>
        </authorList>
    </citation>
    <scope>NUCLEOTIDE SEQUENCE [LARGE SCALE GENOMIC DNA]</scope>
    <source>
        <strain evidence="2 3">DSM 28249</strain>
    </source>
</reference>
<accession>A0A1M7HSL5</accession>
<dbReference type="Proteomes" id="UP000322545">
    <property type="component" value="Unassembled WGS sequence"/>
</dbReference>
<organism evidence="2 3">
    <name type="scientific">Roseovarius litoreus</name>
    <dbReference type="NCBI Taxonomy" id="1155722"/>
    <lineage>
        <taxon>Bacteria</taxon>
        <taxon>Pseudomonadati</taxon>
        <taxon>Pseudomonadota</taxon>
        <taxon>Alphaproteobacteria</taxon>
        <taxon>Rhodobacterales</taxon>
        <taxon>Roseobacteraceae</taxon>
        <taxon>Roseovarius</taxon>
    </lineage>
</organism>
<evidence type="ECO:0000256" key="1">
    <source>
        <dbReference type="SAM" id="MobiDB-lite"/>
    </source>
</evidence>
<proteinExistence type="predicted"/>
<keyword evidence="3" id="KW-1185">Reference proteome</keyword>
<evidence type="ECO:0000313" key="2">
    <source>
        <dbReference type="EMBL" id="SHM31117.1"/>
    </source>
</evidence>
<sequence length="235" mass="25254">MTQFSFDILRDGINEGIARHGLRGYARKLGIDLNMLRSIRDGRDIQTSKLVEVLDAMGLRLTLHDNGAEPRNAAQPGFGEPGGGAEGPKPGFLPIPFHPSERRYGQTAPIGLAREWLEMRGLTPEKLSFVIAPDDRLSPLVVEGALCLVDGGQRKVTGHAIRAYLRNGQLGMSYVSQPEPGLMVLSGLKRSEPPCVVRGPALDALTILGTVVWRGADTEADSGTNTGVRAPAPEE</sequence>
<gene>
    <name evidence="2" type="ORF">SAMN05443432_106109</name>
</gene>
<name>A0A1M7HSL5_9RHOB</name>
<dbReference type="AlphaFoldDB" id="A0A1M7HSL5"/>
<dbReference type="EMBL" id="FRCB01000006">
    <property type="protein sequence ID" value="SHM31117.1"/>
    <property type="molecule type" value="Genomic_DNA"/>
</dbReference>
<dbReference type="RefSeq" id="WP_149779936.1">
    <property type="nucleotide sequence ID" value="NZ_FRCB01000006.1"/>
</dbReference>
<protein>
    <recommendedName>
        <fullName evidence="4">Phage repressor protein C, contains Cro/C1-type HTH and peptisase s24 domains</fullName>
    </recommendedName>
</protein>
<feature type="region of interest" description="Disordered" evidence="1">
    <location>
        <begin position="67"/>
        <end position="98"/>
    </location>
</feature>